<evidence type="ECO:0000256" key="10">
    <source>
        <dbReference type="ARBA" id="ARBA00022801"/>
    </source>
</evidence>
<evidence type="ECO:0000256" key="20">
    <source>
        <dbReference type="SAM" id="Phobius"/>
    </source>
</evidence>
<evidence type="ECO:0000256" key="11">
    <source>
        <dbReference type="ARBA" id="ARBA00022960"/>
    </source>
</evidence>
<evidence type="ECO:0000256" key="6">
    <source>
        <dbReference type="ARBA" id="ARBA00022670"/>
    </source>
</evidence>
<dbReference type="GO" id="GO:0030288">
    <property type="term" value="C:outer membrane-bounded periplasmic space"/>
    <property type="evidence" value="ECO:0007669"/>
    <property type="project" value="TreeGrafter"/>
</dbReference>
<feature type="domain" description="Glycosyl transferase family 51" evidence="22">
    <location>
        <begin position="61"/>
        <end position="234"/>
    </location>
</feature>
<keyword evidence="10" id="KW-0378">Hydrolase</keyword>
<dbReference type="EC" id="2.4.99.28" evidence="17"/>
<evidence type="ECO:0000256" key="2">
    <source>
        <dbReference type="ARBA" id="ARBA00004752"/>
    </source>
</evidence>
<evidence type="ECO:0000256" key="13">
    <source>
        <dbReference type="ARBA" id="ARBA00022989"/>
    </source>
</evidence>
<dbReference type="AlphaFoldDB" id="A0A975BW40"/>
<dbReference type="GO" id="GO:0008658">
    <property type="term" value="F:penicillin binding"/>
    <property type="evidence" value="ECO:0007669"/>
    <property type="project" value="InterPro"/>
</dbReference>
<comment type="similarity">
    <text evidence="4">In the N-terminal section; belongs to the glycosyltransferase 51 family.</text>
</comment>
<dbReference type="NCBIfam" id="TIGR02074">
    <property type="entry name" value="PBP_1a_fam"/>
    <property type="match status" value="1"/>
</dbReference>
<comment type="catalytic activity">
    <reaction evidence="18">
        <text>[GlcNAc-(1-&gt;4)-Mur2Ac(oyl-L-Ala-gamma-D-Glu-L-Lys-D-Ala-D-Ala)](n)-di-trans,octa-cis-undecaprenyl diphosphate + beta-D-GlcNAc-(1-&gt;4)-Mur2Ac(oyl-L-Ala-gamma-D-Glu-L-Lys-D-Ala-D-Ala)-di-trans,octa-cis-undecaprenyl diphosphate = [GlcNAc-(1-&gt;4)-Mur2Ac(oyl-L-Ala-gamma-D-Glu-L-Lys-D-Ala-D-Ala)](n+1)-di-trans,octa-cis-undecaprenyl diphosphate + di-trans,octa-cis-undecaprenyl diphosphate + H(+)</text>
        <dbReference type="Rhea" id="RHEA:23708"/>
        <dbReference type="Rhea" id="RHEA-COMP:9602"/>
        <dbReference type="Rhea" id="RHEA-COMP:9603"/>
        <dbReference type="ChEBI" id="CHEBI:15378"/>
        <dbReference type="ChEBI" id="CHEBI:58405"/>
        <dbReference type="ChEBI" id="CHEBI:60033"/>
        <dbReference type="ChEBI" id="CHEBI:78435"/>
        <dbReference type="EC" id="2.4.99.28"/>
    </reaction>
</comment>
<dbReference type="GO" id="GO:0004180">
    <property type="term" value="F:carboxypeptidase activity"/>
    <property type="evidence" value="ECO:0007669"/>
    <property type="project" value="UniProtKB-KW"/>
</dbReference>
<gene>
    <name evidence="23" type="primary">pbpA2</name>
    <name evidence="23" type="ORF">dnm_089020</name>
</gene>
<accession>A0A975BW40</accession>
<feature type="transmembrane region" description="Helical" evidence="20">
    <location>
        <begin position="7"/>
        <end position="34"/>
    </location>
</feature>
<dbReference type="GO" id="GO:0008360">
    <property type="term" value="P:regulation of cell shape"/>
    <property type="evidence" value="ECO:0007669"/>
    <property type="project" value="UniProtKB-KW"/>
</dbReference>
<dbReference type="GO" id="GO:0006508">
    <property type="term" value="P:proteolysis"/>
    <property type="evidence" value="ECO:0007669"/>
    <property type="project" value="UniProtKB-KW"/>
</dbReference>
<dbReference type="SUPFAM" id="SSF53955">
    <property type="entry name" value="Lysozyme-like"/>
    <property type="match status" value="1"/>
</dbReference>
<comment type="similarity">
    <text evidence="3">In the C-terminal section; belongs to the transpeptidase family.</text>
</comment>
<evidence type="ECO:0000259" key="22">
    <source>
        <dbReference type="Pfam" id="PF00912"/>
    </source>
</evidence>
<evidence type="ECO:0000256" key="5">
    <source>
        <dbReference type="ARBA" id="ARBA00022645"/>
    </source>
</evidence>
<keyword evidence="12" id="KW-0573">Peptidoglycan synthesis</keyword>
<evidence type="ECO:0000256" key="9">
    <source>
        <dbReference type="ARBA" id="ARBA00022692"/>
    </source>
</evidence>
<evidence type="ECO:0000256" key="18">
    <source>
        <dbReference type="ARBA" id="ARBA00049902"/>
    </source>
</evidence>
<name>A0A975BW40_9BACT</name>
<evidence type="ECO:0000256" key="15">
    <source>
        <dbReference type="ARBA" id="ARBA00023268"/>
    </source>
</evidence>
<comment type="pathway">
    <text evidence="2">Cell wall biogenesis; peptidoglycan biosynthesis.</text>
</comment>
<dbReference type="Gene3D" id="3.40.710.10">
    <property type="entry name" value="DD-peptidase/beta-lactamase superfamily"/>
    <property type="match status" value="1"/>
</dbReference>
<comment type="subcellular location">
    <subcellularLocation>
        <location evidence="1">Membrane</location>
    </subcellularLocation>
</comment>
<keyword evidence="11" id="KW-0133">Cell shape</keyword>
<dbReference type="GO" id="GO:0071555">
    <property type="term" value="P:cell wall organization"/>
    <property type="evidence" value="ECO:0007669"/>
    <property type="project" value="UniProtKB-KW"/>
</dbReference>
<keyword evidence="13 20" id="KW-1133">Transmembrane helix</keyword>
<dbReference type="InterPro" id="IPR023346">
    <property type="entry name" value="Lysozyme-like_dom_sf"/>
</dbReference>
<dbReference type="SUPFAM" id="SSF56601">
    <property type="entry name" value="beta-lactamase/transpeptidase-like"/>
    <property type="match status" value="1"/>
</dbReference>
<dbReference type="GO" id="GO:0009252">
    <property type="term" value="P:peptidoglycan biosynthetic process"/>
    <property type="evidence" value="ECO:0007669"/>
    <property type="project" value="UniProtKB-KW"/>
</dbReference>
<keyword evidence="9 20" id="KW-0812">Transmembrane</keyword>
<evidence type="ECO:0000313" key="23">
    <source>
        <dbReference type="EMBL" id="QTA92809.1"/>
    </source>
</evidence>
<keyword evidence="16" id="KW-0961">Cell wall biogenesis/degradation</keyword>
<proteinExistence type="inferred from homology"/>
<evidence type="ECO:0000256" key="8">
    <source>
        <dbReference type="ARBA" id="ARBA00022679"/>
    </source>
</evidence>
<keyword evidence="14 20" id="KW-0472">Membrane</keyword>
<protein>
    <recommendedName>
        <fullName evidence="17">peptidoglycan glycosyltransferase</fullName>
        <ecNumber evidence="17">2.4.99.28</ecNumber>
    </recommendedName>
</protein>
<dbReference type="InterPro" id="IPR050396">
    <property type="entry name" value="Glycosyltr_51/Transpeptidase"/>
</dbReference>
<dbReference type="InterPro" id="IPR036950">
    <property type="entry name" value="PBP_transglycosylase"/>
</dbReference>
<dbReference type="Pfam" id="PF00912">
    <property type="entry name" value="Transgly"/>
    <property type="match status" value="1"/>
</dbReference>
<dbReference type="EMBL" id="CP061800">
    <property type="protein sequence ID" value="QTA92809.1"/>
    <property type="molecule type" value="Genomic_DNA"/>
</dbReference>
<evidence type="ECO:0000256" key="3">
    <source>
        <dbReference type="ARBA" id="ARBA00007090"/>
    </source>
</evidence>
<dbReference type="PANTHER" id="PTHR32282:SF27">
    <property type="entry name" value="PENICILLIN-BINDING PROTEIN 1A"/>
    <property type="match status" value="1"/>
</dbReference>
<dbReference type="Gene3D" id="1.10.3810.10">
    <property type="entry name" value="Biosynthetic peptidoglycan transglycosylase-like"/>
    <property type="match status" value="1"/>
</dbReference>
<evidence type="ECO:0000256" key="16">
    <source>
        <dbReference type="ARBA" id="ARBA00023316"/>
    </source>
</evidence>
<dbReference type="Pfam" id="PF00905">
    <property type="entry name" value="Transpeptidase"/>
    <property type="match status" value="1"/>
</dbReference>
<dbReference type="PANTHER" id="PTHR32282">
    <property type="entry name" value="BINDING PROTEIN TRANSPEPTIDASE, PUTATIVE-RELATED"/>
    <property type="match status" value="1"/>
</dbReference>
<organism evidence="23 24">
    <name type="scientific">Desulfonema magnum</name>
    <dbReference type="NCBI Taxonomy" id="45655"/>
    <lineage>
        <taxon>Bacteria</taxon>
        <taxon>Pseudomonadati</taxon>
        <taxon>Thermodesulfobacteriota</taxon>
        <taxon>Desulfobacteria</taxon>
        <taxon>Desulfobacterales</taxon>
        <taxon>Desulfococcaceae</taxon>
        <taxon>Desulfonema</taxon>
    </lineage>
</organism>
<evidence type="ECO:0000256" key="17">
    <source>
        <dbReference type="ARBA" id="ARBA00044770"/>
    </source>
</evidence>
<evidence type="ECO:0000256" key="14">
    <source>
        <dbReference type="ARBA" id="ARBA00023136"/>
    </source>
</evidence>
<keyword evidence="5" id="KW-0121">Carboxypeptidase</keyword>
<keyword evidence="24" id="KW-1185">Reference proteome</keyword>
<evidence type="ECO:0000259" key="21">
    <source>
        <dbReference type="Pfam" id="PF00905"/>
    </source>
</evidence>
<dbReference type="GO" id="GO:0008955">
    <property type="term" value="F:peptidoglycan glycosyltransferase activity"/>
    <property type="evidence" value="ECO:0007669"/>
    <property type="project" value="UniProtKB-EC"/>
</dbReference>
<dbReference type="InterPro" id="IPR001264">
    <property type="entry name" value="Glyco_trans_51"/>
</dbReference>
<dbReference type="InterPro" id="IPR001460">
    <property type="entry name" value="PCN-bd_Tpept"/>
</dbReference>
<dbReference type="FunFam" id="1.10.3810.10:FF:000003">
    <property type="entry name" value="Penicillin-binding protein 1a"/>
    <property type="match status" value="1"/>
</dbReference>
<evidence type="ECO:0000256" key="7">
    <source>
        <dbReference type="ARBA" id="ARBA00022676"/>
    </source>
</evidence>
<dbReference type="KEGG" id="dmm:dnm_089020"/>
<comment type="pathway">
    <text evidence="19">Glycan biosynthesis.</text>
</comment>
<dbReference type="Proteomes" id="UP000663722">
    <property type="component" value="Chromosome"/>
</dbReference>
<dbReference type="InterPro" id="IPR012338">
    <property type="entry name" value="Beta-lactam/transpept-like"/>
</dbReference>
<evidence type="ECO:0000256" key="1">
    <source>
        <dbReference type="ARBA" id="ARBA00004370"/>
    </source>
</evidence>
<feature type="domain" description="Penicillin-binding protein transpeptidase" evidence="21">
    <location>
        <begin position="331"/>
        <end position="593"/>
    </location>
</feature>
<keyword evidence="8" id="KW-0808">Transferase</keyword>
<evidence type="ECO:0000313" key="24">
    <source>
        <dbReference type="Proteomes" id="UP000663722"/>
    </source>
</evidence>
<keyword evidence="6" id="KW-0645">Protease</keyword>
<evidence type="ECO:0000256" key="19">
    <source>
        <dbReference type="ARBA" id="ARBA00060592"/>
    </source>
</evidence>
<evidence type="ECO:0000256" key="12">
    <source>
        <dbReference type="ARBA" id="ARBA00022984"/>
    </source>
</evidence>
<reference evidence="23" key="1">
    <citation type="journal article" date="2021" name="Microb. Physiol.">
        <title>Proteogenomic Insights into the Physiology of Marine, Sulfate-Reducing, Filamentous Desulfonema limicola and Desulfonema magnum.</title>
        <authorList>
            <person name="Schnaars V."/>
            <person name="Wohlbrand L."/>
            <person name="Scheve S."/>
            <person name="Hinrichs C."/>
            <person name="Reinhardt R."/>
            <person name="Rabus R."/>
        </authorList>
    </citation>
    <scope>NUCLEOTIDE SEQUENCE</scope>
    <source>
        <strain evidence="23">4be13</strain>
    </source>
</reference>
<keyword evidence="15" id="KW-0511">Multifunctional enzyme</keyword>
<dbReference type="GO" id="GO:0016020">
    <property type="term" value="C:membrane"/>
    <property type="evidence" value="ECO:0007669"/>
    <property type="project" value="UniProtKB-SubCell"/>
</dbReference>
<sequence>MWNSAKIIRWFAGTFVMMTIISGGLIATGVYLHISEELPKVSSLKDYRPPLATMVYSDDNRKIAEFYKERRFVIPLSKMPKILIQAFIAAEDSRFFTHRGVDYLGIIRAFFKNIEAGTIVQGGSTITQQVVKPFLSASGRSYKRKLKEALLAYRIEKTFTKEDILFLYLNQIYLGYGAYGVEAAAENYFGKSAKDMNLAECAILAGLPKAPSEYSPFKEMEKAKARQRYVLRQMVIKGYITDAQAGEAMKTDIHIKPRRNWYMETVPCYSEHIRRYIEDKFGPEILYTGGLKIYTTVNIEMQKAALAEVENGLKSLEKRQRYTGKTKPQATLVCIESETGHVKVMAGGRDFKKSQLNRVAQSRRQPGSAFKPIIYAAALDKGYTPVSMINDSDVTYWNKETKKAWRPSNYDKKYYGPIRLRRALALSRNIPAVKLLNAVGIDYARNYARKLGITSDLNKGLSLALGASGVSLLELVTAYSVFTNLGDLVPPVFIRKIIDRDGNEIQEPNLRTEKVIEASTAYIMTNLLESVVKRGTGRRALALGRPAAGKTGTSSNLHDAWFVGYTPQYITGTWVGFDMEQSLGNKETGSKAALPIWLSFMKKIHINKPVMDFQVPKTVVFARSECFKERAVPAWYVKRKPDAVAGSDLAGSDFIARPKRLTSGQNRTSPPTIIGLEQFFKSTM</sequence>
<keyword evidence="7" id="KW-0328">Glycosyltransferase</keyword>
<evidence type="ECO:0000256" key="4">
    <source>
        <dbReference type="ARBA" id="ARBA00007739"/>
    </source>
</evidence>